<keyword evidence="5" id="KW-0560">Oxidoreductase</keyword>
<evidence type="ECO:0000256" key="2">
    <source>
        <dbReference type="ARBA" id="ARBA00005010"/>
    </source>
</evidence>
<evidence type="ECO:0000256" key="4">
    <source>
        <dbReference type="ARBA" id="ARBA00022989"/>
    </source>
</evidence>
<keyword evidence="6" id="KW-0520">NAD</keyword>
<evidence type="ECO:0000313" key="12">
    <source>
        <dbReference type="EMBL" id="TDO22336.1"/>
    </source>
</evidence>
<evidence type="ECO:0000256" key="8">
    <source>
        <dbReference type="ARBA" id="ARBA00023244"/>
    </source>
</evidence>
<keyword evidence="7 10" id="KW-0472">Membrane</keyword>
<feature type="transmembrane region" description="Helical" evidence="10">
    <location>
        <begin position="412"/>
        <end position="429"/>
    </location>
</feature>
<reference evidence="12 13" key="1">
    <citation type="submission" date="2019-03" db="EMBL/GenBank/DDBJ databases">
        <title>Genomic Encyclopedia of Archaeal and Bacterial Type Strains, Phase II (KMG-II): from individual species to whole genera.</title>
        <authorList>
            <person name="Goeker M."/>
        </authorList>
    </citation>
    <scope>NUCLEOTIDE SEQUENCE [LARGE SCALE GENOMIC DNA]</scope>
    <source>
        <strain evidence="12 13">DSM 19034</strain>
    </source>
</reference>
<evidence type="ECO:0000256" key="6">
    <source>
        <dbReference type="ARBA" id="ARBA00023027"/>
    </source>
</evidence>
<dbReference type="InterPro" id="IPR036291">
    <property type="entry name" value="NAD(P)-bd_dom_sf"/>
</dbReference>
<comment type="similarity">
    <text evidence="10">Belongs to the 4-toluene sulfonate uptake permease (TSUP) (TC 2.A.102) family.</text>
</comment>
<sequence>MESNTLFPVFLKLEELHTVLIGAGAVGHEKLCALLLNSPASRITIVSVQISEEVTQLAAQYPAVTLLQKQYEAADLAAADIVIASTNDASLNGQIRNDAHQLKLLVNVADQPALCDFYLGSIVQKGQLKIAISTNGQSPTMAKRLKEVLQGYLPDELETSLEQLNALRNSLEGDFKNKVAKLNAATAVLVESVPEKDNKPNFKWLVWLSIVFSLGILLTVFWFKEPEFRVYITEVDPVFYWFLIGGFIFAMVDGSIGMSYGVTSTAFSLSMGIGPAAASMAVHLSEILSNGIAGWMHYRMGNINWKLFRLLIVPGILGAVFGAYLLSSLEHYNAYTKVLVSIYTLILGWVILSKAFKTRKMKSREKIKKIRLLGLFGGFIDAVGGGGWGSIVLSSLIAGGRSPRFSLGTVKITRFFIAMMSSLTFVTMLNWTNWEAVLGLVIGSALAAPIAARVSNKISVKTIMVAVGAIVILVSLRSIILIIMKQF</sequence>
<dbReference type="InterPro" id="IPR028281">
    <property type="entry name" value="Sirohaem_synthase_central"/>
</dbReference>
<accession>A0A4R6IK64</accession>
<evidence type="ECO:0000256" key="10">
    <source>
        <dbReference type="RuleBase" id="RU363041"/>
    </source>
</evidence>
<keyword evidence="8" id="KW-0627">Porphyrin biosynthesis</keyword>
<feature type="transmembrane region" description="Helical" evidence="10">
    <location>
        <begin position="436"/>
        <end position="456"/>
    </location>
</feature>
<feature type="transmembrane region" description="Helical" evidence="10">
    <location>
        <begin position="332"/>
        <end position="352"/>
    </location>
</feature>
<organism evidence="12 13">
    <name type="scientific">Pedobacter duraquae</name>
    <dbReference type="NCBI Taxonomy" id="425511"/>
    <lineage>
        <taxon>Bacteria</taxon>
        <taxon>Pseudomonadati</taxon>
        <taxon>Bacteroidota</taxon>
        <taxon>Sphingobacteriia</taxon>
        <taxon>Sphingobacteriales</taxon>
        <taxon>Sphingobacteriaceae</taxon>
        <taxon>Pedobacter</taxon>
    </lineage>
</organism>
<dbReference type="Pfam" id="PF14824">
    <property type="entry name" value="Sirohm_synth_M"/>
    <property type="match status" value="1"/>
</dbReference>
<dbReference type="Pfam" id="PF01925">
    <property type="entry name" value="TauE"/>
    <property type="match status" value="1"/>
</dbReference>
<dbReference type="OrthoDB" id="45564at2"/>
<dbReference type="RefSeq" id="WP_133553612.1">
    <property type="nucleotide sequence ID" value="NZ_SNWM01000002.1"/>
</dbReference>
<dbReference type="Gene3D" id="3.40.50.720">
    <property type="entry name" value="NAD(P)-binding Rossmann-like Domain"/>
    <property type="match status" value="1"/>
</dbReference>
<dbReference type="NCBIfam" id="TIGR01470">
    <property type="entry name" value="cysG_Nterm"/>
    <property type="match status" value="1"/>
</dbReference>
<feature type="transmembrane region" description="Helical" evidence="10">
    <location>
        <begin position="204"/>
        <end position="223"/>
    </location>
</feature>
<dbReference type="PANTHER" id="PTHR35330:SF1">
    <property type="entry name" value="SIROHEME BIOSYNTHESIS PROTEIN MET8"/>
    <property type="match status" value="1"/>
</dbReference>
<dbReference type="Proteomes" id="UP000295499">
    <property type="component" value="Unassembled WGS sequence"/>
</dbReference>
<dbReference type="EMBL" id="SNWM01000002">
    <property type="protein sequence ID" value="TDO22336.1"/>
    <property type="molecule type" value="Genomic_DNA"/>
</dbReference>
<dbReference type="InterPro" id="IPR002781">
    <property type="entry name" value="TM_pro_TauE-like"/>
</dbReference>
<feature type="transmembrane region" description="Helical" evidence="10">
    <location>
        <begin position="307"/>
        <end position="326"/>
    </location>
</feature>
<feature type="transmembrane region" description="Helical" evidence="10">
    <location>
        <begin position="238"/>
        <end position="262"/>
    </location>
</feature>
<keyword evidence="10" id="KW-1003">Cell membrane</keyword>
<dbReference type="SUPFAM" id="SSF51735">
    <property type="entry name" value="NAD(P)-binding Rossmann-fold domains"/>
    <property type="match status" value="1"/>
</dbReference>
<dbReference type="UniPathway" id="UPA00262">
    <property type="reaction ID" value="UER00222"/>
</dbReference>
<gene>
    <name evidence="12" type="ORF">CLV32_1303</name>
</gene>
<comment type="subcellular location">
    <subcellularLocation>
        <location evidence="10">Cell membrane</location>
        <topology evidence="10">Multi-pass membrane protein</topology>
    </subcellularLocation>
    <subcellularLocation>
        <location evidence="1">Membrane</location>
        <topology evidence="1">Multi-pass membrane protein</topology>
    </subcellularLocation>
</comment>
<comment type="catalytic activity">
    <reaction evidence="9">
        <text>precorrin-2 + NAD(+) = sirohydrochlorin + NADH + 2 H(+)</text>
        <dbReference type="Rhea" id="RHEA:15613"/>
        <dbReference type="ChEBI" id="CHEBI:15378"/>
        <dbReference type="ChEBI" id="CHEBI:57540"/>
        <dbReference type="ChEBI" id="CHEBI:57945"/>
        <dbReference type="ChEBI" id="CHEBI:58351"/>
        <dbReference type="ChEBI" id="CHEBI:58827"/>
        <dbReference type="EC" id="1.3.1.76"/>
    </reaction>
</comment>
<comment type="caution">
    <text evidence="12">The sequence shown here is derived from an EMBL/GenBank/DDBJ whole genome shotgun (WGS) entry which is preliminary data.</text>
</comment>
<proteinExistence type="inferred from homology"/>
<feature type="domain" description="Siroheme synthase central" evidence="11">
    <location>
        <begin position="126"/>
        <end position="147"/>
    </location>
</feature>
<evidence type="ECO:0000259" key="11">
    <source>
        <dbReference type="Pfam" id="PF14824"/>
    </source>
</evidence>
<keyword evidence="3 10" id="KW-0812">Transmembrane</keyword>
<dbReference type="GO" id="GO:0019354">
    <property type="term" value="P:siroheme biosynthetic process"/>
    <property type="evidence" value="ECO:0007669"/>
    <property type="project" value="UniProtKB-UniPathway"/>
</dbReference>
<evidence type="ECO:0000256" key="1">
    <source>
        <dbReference type="ARBA" id="ARBA00004141"/>
    </source>
</evidence>
<comment type="pathway">
    <text evidence="2">Porphyrin-containing compound metabolism; siroheme biosynthesis; sirohydrochlorin from precorrin-2: step 1/1.</text>
</comment>
<dbReference type="SUPFAM" id="SSF75615">
    <property type="entry name" value="Siroheme synthase middle domains-like"/>
    <property type="match status" value="1"/>
</dbReference>
<dbReference type="AlphaFoldDB" id="A0A4R6IK64"/>
<dbReference type="Gene3D" id="3.30.160.110">
    <property type="entry name" value="Siroheme synthase, domain 2"/>
    <property type="match status" value="1"/>
</dbReference>
<evidence type="ECO:0000256" key="3">
    <source>
        <dbReference type="ARBA" id="ARBA00022692"/>
    </source>
</evidence>
<dbReference type="GO" id="GO:0004325">
    <property type="term" value="F:ferrochelatase activity"/>
    <property type="evidence" value="ECO:0007669"/>
    <property type="project" value="InterPro"/>
</dbReference>
<dbReference type="GO" id="GO:0005886">
    <property type="term" value="C:plasma membrane"/>
    <property type="evidence" value="ECO:0007669"/>
    <property type="project" value="UniProtKB-SubCell"/>
</dbReference>
<dbReference type="Pfam" id="PF13241">
    <property type="entry name" value="NAD_binding_7"/>
    <property type="match status" value="1"/>
</dbReference>
<evidence type="ECO:0000256" key="5">
    <source>
        <dbReference type="ARBA" id="ARBA00023002"/>
    </source>
</evidence>
<feature type="transmembrane region" description="Helical" evidence="10">
    <location>
        <begin position="372"/>
        <end position="400"/>
    </location>
</feature>
<dbReference type="PANTHER" id="PTHR35330">
    <property type="entry name" value="SIROHEME BIOSYNTHESIS PROTEIN MET8"/>
    <property type="match status" value="1"/>
</dbReference>
<keyword evidence="4 10" id="KW-1133">Transmembrane helix</keyword>
<protein>
    <recommendedName>
        <fullName evidence="10">Probable membrane transporter protein</fullName>
    </recommendedName>
</protein>
<dbReference type="GO" id="GO:0043115">
    <property type="term" value="F:precorrin-2 dehydrogenase activity"/>
    <property type="evidence" value="ECO:0007669"/>
    <property type="project" value="UniProtKB-EC"/>
</dbReference>
<evidence type="ECO:0000313" key="13">
    <source>
        <dbReference type="Proteomes" id="UP000295499"/>
    </source>
</evidence>
<name>A0A4R6IK64_9SPHI</name>
<feature type="transmembrane region" description="Helical" evidence="10">
    <location>
        <begin position="462"/>
        <end position="484"/>
    </location>
</feature>
<keyword evidence="13" id="KW-1185">Reference proteome</keyword>
<evidence type="ECO:0000256" key="7">
    <source>
        <dbReference type="ARBA" id="ARBA00023136"/>
    </source>
</evidence>
<evidence type="ECO:0000256" key="9">
    <source>
        <dbReference type="ARBA" id="ARBA00047561"/>
    </source>
</evidence>
<dbReference type="InterPro" id="IPR006367">
    <property type="entry name" value="Sirohaem_synthase_N"/>
</dbReference>
<dbReference type="InterPro" id="IPR028161">
    <property type="entry name" value="Met8-like"/>
</dbReference>